<dbReference type="AlphaFoldDB" id="A0A166G337"/>
<name>A0A166G337_SECCO</name>
<dbReference type="PATRIC" id="fig|33960.6.peg.3464"/>
<accession>A0A166G337</accession>
<sequence length="93" mass="11269">MIEIKFIGNIRSLLFYEQGRCDADKTWFKVVVTDYKTWYYITVEEIRNTNQDVSMSNTDYEVDLIRFVSRVNDWYKRKKTSSEFDPNSVLTRF</sequence>
<organism evidence="1 2">
    <name type="scientific">Secundilactobacillus collinoides</name>
    <name type="common">Lactobacillus collinoides</name>
    <dbReference type="NCBI Taxonomy" id="33960"/>
    <lineage>
        <taxon>Bacteria</taxon>
        <taxon>Bacillati</taxon>
        <taxon>Bacillota</taxon>
        <taxon>Bacilli</taxon>
        <taxon>Lactobacillales</taxon>
        <taxon>Lactobacillaceae</taxon>
        <taxon>Secundilactobacillus</taxon>
    </lineage>
</organism>
<evidence type="ECO:0000313" key="1">
    <source>
        <dbReference type="EMBL" id="KZL36686.1"/>
    </source>
</evidence>
<comment type="caution">
    <text evidence="1">The sequence shown here is derived from an EMBL/GenBank/DDBJ whole genome shotgun (WGS) entry which is preliminary data.</text>
</comment>
<dbReference type="Proteomes" id="UP000076480">
    <property type="component" value="Unassembled WGS sequence"/>
</dbReference>
<reference evidence="1 2" key="1">
    <citation type="submission" date="2015-02" db="EMBL/GenBank/DDBJ databases">
        <title>Draft genome sequence of Lactobacillus collinoides CUPV2371 isolated from a natural cider, the first genome sequence of a strain of this species.</title>
        <authorList>
            <person name="Puertas A.I."/>
            <person name="Spano G."/>
            <person name="Capozzi V."/>
            <person name="Lamontanara A."/>
            <person name="Orru L."/>
            <person name="Duenas M.T."/>
        </authorList>
    </citation>
    <scope>NUCLEOTIDE SEQUENCE [LARGE SCALE GENOMIC DNA]</scope>
    <source>
        <strain evidence="1 2">237</strain>
    </source>
</reference>
<gene>
    <name evidence="1" type="ORF">TY91_13665</name>
</gene>
<protein>
    <submittedName>
        <fullName evidence="1">Uncharacterized protein</fullName>
    </submittedName>
</protein>
<evidence type="ECO:0000313" key="2">
    <source>
        <dbReference type="Proteomes" id="UP000076480"/>
    </source>
</evidence>
<dbReference type="EMBL" id="JYDC01000087">
    <property type="protein sequence ID" value="KZL36686.1"/>
    <property type="molecule type" value="Genomic_DNA"/>
</dbReference>
<keyword evidence="2" id="KW-1185">Reference proteome</keyword>
<proteinExistence type="predicted"/>